<dbReference type="PANTHER" id="PTHR24404:SF41">
    <property type="entry name" value="ZINC FINGER PROTEIN 613"/>
    <property type="match status" value="1"/>
</dbReference>
<dbReference type="GO" id="GO:0005634">
    <property type="term" value="C:nucleus"/>
    <property type="evidence" value="ECO:0007669"/>
    <property type="project" value="UniProtKB-SubCell"/>
</dbReference>
<dbReference type="PROSITE" id="PS00028">
    <property type="entry name" value="ZINC_FINGER_C2H2_1"/>
    <property type="match status" value="5"/>
</dbReference>
<feature type="domain" description="C2H2-type" evidence="13">
    <location>
        <begin position="297"/>
        <end position="324"/>
    </location>
</feature>
<evidence type="ECO:0000256" key="10">
    <source>
        <dbReference type="ARBA" id="ARBA00023163"/>
    </source>
</evidence>
<feature type="domain" description="C2H2-type" evidence="13">
    <location>
        <begin position="325"/>
        <end position="352"/>
    </location>
</feature>
<dbReference type="FunFam" id="3.30.160.60:FF:001158">
    <property type="entry name" value="zinc finger protein 22"/>
    <property type="match status" value="1"/>
</dbReference>
<keyword evidence="5" id="KW-0677">Repeat</keyword>
<dbReference type="InterPro" id="IPR013087">
    <property type="entry name" value="Znf_C2H2_type"/>
</dbReference>
<dbReference type="SUPFAM" id="SSF57667">
    <property type="entry name" value="beta-beta-alpha zinc fingers"/>
    <property type="match status" value="3"/>
</dbReference>
<keyword evidence="4" id="KW-0479">Metal-binding</keyword>
<keyword evidence="7" id="KW-0862">Zinc</keyword>
<dbReference type="GO" id="GO:0006355">
    <property type="term" value="P:regulation of DNA-templated transcription"/>
    <property type="evidence" value="ECO:0000318"/>
    <property type="project" value="GO_Central"/>
</dbReference>
<dbReference type="AlphaFoldDB" id="A0A8J0TVE4"/>
<dbReference type="KEGG" id="xla:108703746"/>
<dbReference type="InterPro" id="IPR050589">
    <property type="entry name" value="Ikaros_C2H2-ZF"/>
</dbReference>
<name>A0A8J0TVE4_XENLA</name>
<evidence type="ECO:0000256" key="9">
    <source>
        <dbReference type="ARBA" id="ARBA00023125"/>
    </source>
</evidence>
<evidence type="ECO:0000259" key="13">
    <source>
        <dbReference type="PROSITE" id="PS50157"/>
    </source>
</evidence>
<dbReference type="FunFam" id="3.30.160.60:FF:000812">
    <property type="entry name" value="zinc finger protein 23 isoform X2"/>
    <property type="match status" value="1"/>
</dbReference>
<comment type="function">
    <text evidence="1">May be involved in transcriptional regulation.</text>
</comment>
<dbReference type="RefSeq" id="XP_018095520.2">
    <property type="nucleotide sequence ID" value="XM_018240031.2"/>
</dbReference>
<comment type="subcellular location">
    <subcellularLocation>
        <location evidence="2">Nucleus</location>
    </subcellularLocation>
</comment>
<dbReference type="Proteomes" id="UP000186698">
    <property type="component" value="Chromosome 9_10L"/>
</dbReference>
<keyword evidence="10" id="KW-0804">Transcription</keyword>
<dbReference type="SMART" id="SM00355">
    <property type="entry name" value="ZnF_C2H2"/>
    <property type="match status" value="5"/>
</dbReference>
<evidence type="ECO:0000256" key="12">
    <source>
        <dbReference type="PROSITE-ProRule" id="PRU00042"/>
    </source>
</evidence>
<dbReference type="PANTHER" id="PTHR24404">
    <property type="entry name" value="ZINC FINGER PROTEIN"/>
    <property type="match status" value="1"/>
</dbReference>
<evidence type="ECO:0000256" key="1">
    <source>
        <dbReference type="ARBA" id="ARBA00003767"/>
    </source>
</evidence>
<reference evidence="15" key="1">
    <citation type="submission" date="2025-08" db="UniProtKB">
        <authorList>
            <consortium name="RefSeq"/>
        </authorList>
    </citation>
    <scope>IDENTIFICATION</scope>
    <source>
        <strain evidence="15">J_2021</strain>
        <tissue evidence="15">Erythrocytes</tissue>
    </source>
</reference>
<keyword evidence="6 12" id="KW-0863">Zinc-finger</keyword>
<evidence type="ECO:0000256" key="7">
    <source>
        <dbReference type="ARBA" id="ARBA00022833"/>
    </source>
</evidence>
<dbReference type="FunFam" id="3.30.160.60:FF:001155">
    <property type="entry name" value="Zinc finger 30C"/>
    <property type="match status" value="1"/>
</dbReference>
<dbReference type="Pfam" id="PF00096">
    <property type="entry name" value="zf-C2H2"/>
    <property type="match status" value="5"/>
</dbReference>
<evidence type="ECO:0000256" key="2">
    <source>
        <dbReference type="ARBA" id="ARBA00004123"/>
    </source>
</evidence>
<comment type="similarity">
    <text evidence="3">Belongs to the krueppel C2H2-type zinc-finger protein family.</text>
</comment>
<keyword evidence="11" id="KW-0539">Nucleus</keyword>
<sequence length="408" mass="45758">MSNIIQLLTGEVAIRTHHVSIYFSSDEWDYIKGNQDLYEEGIKEEPQQPLPPDSEYEDERDITADLGGTLYYNNEPSKIGAEGADFCADGNSEISPMEQPPPANGIKEEAASWKGGNQSDCSINPLTEQLQGTDTPTPIMGCSLNNNLSDNYISVAIKEEPTSCEESNQSDCSINPLTEQIKGTETPTPIMGCGLLIMQDNKYDDAAYTTSYESPLTKHTLHRKISSDQCHKHFPASRDIDRHEISHEGLEHFPCCRYLHKCHASKKLFPCSDCGKCFKKPSELTVHQRTHTGEKPFSCSQCDKSFIKRWDLKRHYRTHTGEKPFPCSECGKCFATSSDLRVHRRTHTGEKPFSCSQCGKCFINQSHLNNHQRSHTGEKPYACSECGKCFTRNSNLKIHLQSHAGGKV</sequence>
<feature type="domain" description="C2H2-type" evidence="13">
    <location>
        <begin position="381"/>
        <end position="408"/>
    </location>
</feature>
<dbReference type="PROSITE" id="PS50157">
    <property type="entry name" value="ZINC_FINGER_C2H2_2"/>
    <property type="match status" value="5"/>
</dbReference>
<evidence type="ECO:0000313" key="15">
    <source>
        <dbReference type="RefSeq" id="XP_018095520.2"/>
    </source>
</evidence>
<keyword evidence="8" id="KW-0805">Transcription regulation</keyword>
<organism evidence="14 15">
    <name type="scientific">Xenopus laevis</name>
    <name type="common">African clawed frog</name>
    <dbReference type="NCBI Taxonomy" id="8355"/>
    <lineage>
        <taxon>Eukaryota</taxon>
        <taxon>Metazoa</taxon>
        <taxon>Chordata</taxon>
        <taxon>Craniata</taxon>
        <taxon>Vertebrata</taxon>
        <taxon>Euteleostomi</taxon>
        <taxon>Amphibia</taxon>
        <taxon>Batrachia</taxon>
        <taxon>Anura</taxon>
        <taxon>Pipoidea</taxon>
        <taxon>Pipidae</taxon>
        <taxon>Xenopodinae</taxon>
        <taxon>Xenopus</taxon>
        <taxon>Xenopus</taxon>
    </lineage>
</organism>
<keyword evidence="14" id="KW-1185">Reference proteome</keyword>
<evidence type="ECO:0000256" key="3">
    <source>
        <dbReference type="ARBA" id="ARBA00006991"/>
    </source>
</evidence>
<dbReference type="Gene3D" id="3.30.160.60">
    <property type="entry name" value="Classic Zinc Finger"/>
    <property type="match status" value="5"/>
</dbReference>
<evidence type="ECO:0000256" key="11">
    <source>
        <dbReference type="ARBA" id="ARBA00023242"/>
    </source>
</evidence>
<dbReference type="GeneID" id="108703746"/>
<dbReference type="InterPro" id="IPR036236">
    <property type="entry name" value="Znf_C2H2_sf"/>
</dbReference>
<feature type="domain" description="C2H2-type" evidence="13">
    <location>
        <begin position="269"/>
        <end position="296"/>
    </location>
</feature>
<dbReference type="OrthoDB" id="8922241at2759"/>
<dbReference type="GO" id="GO:0000981">
    <property type="term" value="F:DNA-binding transcription factor activity, RNA polymerase II-specific"/>
    <property type="evidence" value="ECO:0000318"/>
    <property type="project" value="GO_Central"/>
</dbReference>
<gene>
    <name evidence="15" type="primary">LOC108703746</name>
</gene>
<dbReference type="FunFam" id="3.30.160.60:FF:000936">
    <property type="entry name" value="Zinc finger protein 577"/>
    <property type="match status" value="2"/>
</dbReference>
<evidence type="ECO:0000256" key="8">
    <source>
        <dbReference type="ARBA" id="ARBA00023015"/>
    </source>
</evidence>
<protein>
    <submittedName>
        <fullName evidence="15">Oocyte zinc finger protein XlCOF7.2</fullName>
    </submittedName>
</protein>
<dbReference type="GO" id="GO:0008270">
    <property type="term" value="F:zinc ion binding"/>
    <property type="evidence" value="ECO:0007669"/>
    <property type="project" value="UniProtKB-KW"/>
</dbReference>
<accession>A0A8J0TVE4</accession>
<evidence type="ECO:0000256" key="5">
    <source>
        <dbReference type="ARBA" id="ARBA00022737"/>
    </source>
</evidence>
<dbReference type="GO" id="GO:0000978">
    <property type="term" value="F:RNA polymerase II cis-regulatory region sequence-specific DNA binding"/>
    <property type="evidence" value="ECO:0000318"/>
    <property type="project" value="GO_Central"/>
</dbReference>
<keyword evidence="9" id="KW-0238">DNA-binding</keyword>
<evidence type="ECO:0000256" key="4">
    <source>
        <dbReference type="ARBA" id="ARBA00022723"/>
    </source>
</evidence>
<evidence type="ECO:0000256" key="6">
    <source>
        <dbReference type="ARBA" id="ARBA00022771"/>
    </source>
</evidence>
<feature type="domain" description="C2H2-type" evidence="13">
    <location>
        <begin position="353"/>
        <end position="380"/>
    </location>
</feature>
<proteinExistence type="inferred from homology"/>
<evidence type="ECO:0000313" key="14">
    <source>
        <dbReference type="Proteomes" id="UP000186698"/>
    </source>
</evidence>